<evidence type="ECO:0000313" key="9">
    <source>
        <dbReference type="Proteomes" id="UP000432715"/>
    </source>
</evidence>
<comment type="function">
    <text evidence="6">Poorly processive, error-prone DNA polymerase involved in untargeted mutagenesis. Copies undamaged DNA at stalled replication forks, which arise in vivo from mismatched or misaligned primer ends. These misaligned primers can be extended by PolIV. Exhibits no 3'-5' exonuclease (proofreading) activity. May be involved in translesional synthesis, in conjunction with the beta clamp from PolIII.</text>
</comment>
<dbReference type="AlphaFoldDB" id="A0A6I0F717"/>
<evidence type="ECO:0000256" key="3">
    <source>
        <dbReference type="ARBA" id="ARBA00022695"/>
    </source>
</evidence>
<keyword evidence="6" id="KW-0238">DNA-binding</keyword>
<dbReference type="Gene3D" id="3.30.1490.100">
    <property type="entry name" value="DNA polymerase, Y-family, little finger domain"/>
    <property type="match status" value="1"/>
</dbReference>
<dbReference type="Gene3D" id="1.10.150.20">
    <property type="entry name" value="5' to 3' exonuclease, C-terminal subdomain"/>
    <property type="match status" value="1"/>
</dbReference>
<dbReference type="PANTHER" id="PTHR11076:SF35">
    <property type="entry name" value="DNA REPAIR PROTEIN HOMOLOG YOBH"/>
    <property type="match status" value="1"/>
</dbReference>
<dbReference type="PROSITE" id="PS50173">
    <property type="entry name" value="UMUC"/>
    <property type="match status" value="1"/>
</dbReference>
<keyword evidence="5 6" id="KW-0239">DNA-directed DNA polymerase</keyword>
<dbReference type="EMBL" id="WBZC01000036">
    <property type="protein sequence ID" value="KAB3533997.1"/>
    <property type="molecule type" value="Genomic_DNA"/>
</dbReference>
<dbReference type="InterPro" id="IPR017961">
    <property type="entry name" value="DNA_pol_Y-fam_little_finger"/>
</dbReference>
<dbReference type="GO" id="GO:0042276">
    <property type="term" value="P:error-prone translesion synthesis"/>
    <property type="evidence" value="ECO:0007669"/>
    <property type="project" value="TreeGrafter"/>
</dbReference>
<comment type="caution">
    <text evidence="8">The sequence shown here is derived from an EMBL/GenBank/DDBJ whole genome shotgun (WGS) entry which is preliminary data.</text>
</comment>
<dbReference type="Pfam" id="PF00817">
    <property type="entry name" value="IMS"/>
    <property type="match status" value="1"/>
</dbReference>
<gene>
    <name evidence="6" type="primary">dinB</name>
    <name evidence="8" type="ORF">F8154_09965</name>
</gene>
<dbReference type="PANTHER" id="PTHR11076">
    <property type="entry name" value="DNA REPAIR POLYMERASE UMUC / TRANSFERASE FAMILY MEMBER"/>
    <property type="match status" value="1"/>
</dbReference>
<feature type="binding site" evidence="6">
    <location>
        <position position="10"/>
    </location>
    <ligand>
        <name>Mg(2+)</name>
        <dbReference type="ChEBI" id="CHEBI:18420"/>
    </ligand>
</feature>
<dbReference type="Gene3D" id="3.40.1170.60">
    <property type="match status" value="1"/>
</dbReference>
<comment type="cofactor">
    <cofactor evidence="6">
        <name>Mg(2+)</name>
        <dbReference type="ChEBI" id="CHEBI:18420"/>
    </cofactor>
    <text evidence="6">Binds 2 magnesium ions per subunit.</text>
</comment>
<sequence>MKERTIMHIDVNSAYLSWQAVYNLQQGSTIDLRQIPSVVGGSQEDRRGIVLAKSIPAKAFNIKTGEVLWKVRQKCPNIVIVPPNYTIYMRCSRALYELLNRYFPIIQRFSVDEFFIDYTGMEANHGTAVEAAHFIKDKIKDELGFTVNIGIGSNKLMAKMAGELKKPDMVHTLWPHEMKSKMWPLPVEELYMVGRRTHKKLNHLNIFTIGDLAKADPKLLESKLKSFGNLIWCYANGLEESPVFNGSHIPMKGMGNSSTIKFDVYDKETAYKILLSLTESVAFRLREAGYSSGLVAISLRNAELHTYSHQRKLFSPTNVTNEIYRIVKELFNECWQGEKLRHLGVRVADLTKNETIQTSFFDEKTREKYQALDESIDNIREKYGKYSIMRGIFADGEIAPLLGGVGEEDYPMMSSIL</sequence>
<feature type="active site" evidence="6">
    <location>
        <position position="113"/>
    </location>
</feature>
<dbReference type="InterPro" id="IPR022880">
    <property type="entry name" value="DNApol_IV"/>
</dbReference>
<dbReference type="InterPro" id="IPR001126">
    <property type="entry name" value="UmuC"/>
</dbReference>
<dbReference type="Proteomes" id="UP000432715">
    <property type="component" value="Unassembled WGS sequence"/>
</dbReference>
<dbReference type="GO" id="GO:0005829">
    <property type="term" value="C:cytosol"/>
    <property type="evidence" value="ECO:0007669"/>
    <property type="project" value="TreeGrafter"/>
</dbReference>
<keyword evidence="6" id="KW-0479">Metal-binding</keyword>
<dbReference type="InterPro" id="IPR043128">
    <property type="entry name" value="Rev_trsase/Diguanyl_cyclase"/>
</dbReference>
<keyword evidence="6" id="KW-0235">DNA replication</keyword>
<keyword evidence="6" id="KW-0234">DNA repair</keyword>
<dbReference type="InterPro" id="IPR050116">
    <property type="entry name" value="DNA_polymerase-Y"/>
</dbReference>
<proteinExistence type="inferred from homology"/>
<evidence type="ECO:0000256" key="6">
    <source>
        <dbReference type="HAMAP-Rule" id="MF_01113"/>
    </source>
</evidence>
<protein>
    <recommendedName>
        <fullName evidence="6">DNA polymerase IV</fullName>
        <shortName evidence="6">Pol IV</shortName>
        <ecNumber evidence="6">2.7.7.7</ecNumber>
    </recommendedName>
</protein>
<dbReference type="GO" id="GO:0003684">
    <property type="term" value="F:damaged DNA binding"/>
    <property type="evidence" value="ECO:0007669"/>
    <property type="project" value="InterPro"/>
</dbReference>
<comment type="subcellular location">
    <subcellularLocation>
        <location evidence="6">Cytoplasm</location>
    </subcellularLocation>
</comment>
<evidence type="ECO:0000256" key="2">
    <source>
        <dbReference type="ARBA" id="ARBA00022457"/>
    </source>
</evidence>
<dbReference type="InterPro" id="IPR043502">
    <property type="entry name" value="DNA/RNA_pol_sf"/>
</dbReference>
<keyword evidence="4 6" id="KW-0227">DNA damage</keyword>
<dbReference type="GO" id="GO:0009432">
    <property type="term" value="P:SOS response"/>
    <property type="evidence" value="ECO:0007669"/>
    <property type="project" value="TreeGrafter"/>
</dbReference>
<keyword evidence="6" id="KW-0963">Cytoplasm</keyword>
<keyword evidence="2 6" id="KW-0515">Mutator protein</keyword>
<name>A0A6I0F717_9FIRM</name>
<dbReference type="SUPFAM" id="SSF100879">
    <property type="entry name" value="Lesion bypass DNA polymerase (Y-family), little finger domain"/>
    <property type="match status" value="1"/>
</dbReference>
<dbReference type="SUPFAM" id="SSF56672">
    <property type="entry name" value="DNA/RNA polymerases"/>
    <property type="match status" value="1"/>
</dbReference>
<feature type="binding site" evidence="6">
    <location>
        <position position="112"/>
    </location>
    <ligand>
        <name>Mg(2+)</name>
        <dbReference type="ChEBI" id="CHEBI:18420"/>
    </ligand>
</feature>
<dbReference type="RefSeq" id="WP_151861469.1">
    <property type="nucleotide sequence ID" value="NZ_WBZC01000036.1"/>
</dbReference>
<reference evidence="8 9" key="1">
    <citation type="submission" date="2019-10" db="EMBL/GenBank/DDBJ databases">
        <title>Alkaliphilus serpentinus sp. nov. and Alkaliphilus pronyensis sp. nov., two novel anaerobic alkaliphilic species isolated from the serpentinized-hosted hydrothermal field of the Prony Bay (New Caledonia).</title>
        <authorList>
            <person name="Postec A."/>
        </authorList>
    </citation>
    <scope>NUCLEOTIDE SEQUENCE [LARGE SCALE GENOMIC DNA]</scope>
    <source>
        <strain evidence="8 9">LacV</strain>
    </source>
</reference>
<keyword evidence="9" id="KW-1185">Reference proteome</keyword>
<dbReference type="Gene3D" id="3.30.70.270">
    <property type="match status" value="1"/>
</dbReference>
<dbReference type="OrthoDB" id="9808813at2"/>
<dbReference type="Pfam" id="PF11799">
    <property type="entry name" value="IMS_C"/>
    <property type="match status" value="1"/>
</dbReference>
<organism evidence="8 9">
    <name type="scientific">Alkaliphilus pronyensis</name>
    <dbReference type="NCBI Taxonomy" id="1482732"/>
    <lineage>
        <taxon>Bacteria</taxon>
        <taxon>Bacillati</taxon>
        <taxon>Bacillota</taxon>
        <taxon>Clostridia</taxon>
        <taxon>Peptostreptococcales</taxon>
        <taxon>Natronincolaceae</taxon>
        <taxon>Alkaliphilus</taxon>
    </lineage>
</organism>
<dbReference type="InterPro" id="IPR036775">
    <property type="entry name" value="DNA_pol_Y-fam_lit_finger_sf"/>
</dbReference>
<comment type="catalytic activity">
    <reaction evidence="6">
        <text>DNA(n) + a 2'-deoxyribonucleoside 5'-triphosphate = DNA(n+1) + diphosphate</text>
        <dbReference type="Rhea" id="RHEA:22508"/>
        <dbReference type="Rhea" id="RHEA-COMP:17339"/>
        <dbReference type="Rhea" id="RHEA-COMP:17340"/>
        <dbReference type="ChEBI" id="CHEBI:33019"/>
        <dbReference type="ChEBI" id="CHEBI:61560"/>
        <dbReference type="ChEBI" id="CHEBI:173112"/>
        <dbReference type="EC" id="2.7.7.7"/>
    </reaction>
</comment>
<evidence type="ECO:0000256" key="5">
    <source>
        <dbReference type="ARBA" id="ARBA00022932"/>
    </source>
</evidence>
<dbReference type="GO" id="GO:0006261">
    <property type="term" value="P:DNA-templated DNA replication"/>
    <property type="evidence" value="ECO:0007669"/>
    <property type="project" value="UniProtKB-UniRule"/>
</dbReference>
<comment type="similarity">
    <text evidence="1 6">Belongs to the DNA polymerase type-Y family.</text>
</comment>
<evidence type="ECO:0000256" key="4">
    <source>
        <dbReference type="ARBA" id="ARBA00022763"/>
    </source>
</evidence>
<comment type="subunit">
    <text evidence="6">Monomer.</text>
</comment>
<dbReference type="HAMAP" id="MF_01113">
    <property type="entry name" value="DNApol_IV"/>
    <property type="match status" value="1"/>
</dbReference>
<keyword evidence="6" id="KW-0808">Transferase</keyword>
<accession>A0A6I0F717</accession>
<dbReference type="GO" id="GO:0000287">
    <property type="term" value="F:magnesium ion binding"/>
    <property type="evidence" value="ECO:0007669"/>
    <property type="project" value="UniProtKB-UniRule"/>
</dbReference>
<feature type="domain" description="UmuC" evidence="7">
    <location>
        <begin position="6"/>
        <end position="194"/>
    </location>
</feature>
<dbReference type="GO" id="GO:0006281">
    <property type="term" value="P:DNA repair"/>
    <property type="evidence" value="ECO:0007669"/>
    <property type="project" value="UniProtKB-UniRule"/>
</dbReference>
<evidence type="ECO:0000259" key="7">
    <source>
        <dbReference type="PROSITE" id="PS50173"/>
    </source>
</evidence>
<dbReference type="GO" id="GO:0003887">
    <property type="term" value="F:DNA-directed DNA polymerase activity"/>
    <property type="evidence" value="ECO:0007669"/>
    <property type="project" value="UniProtKB-UniRule"/>
</dbReference>
<keyword evidence="6" id="KW-0460">Magnesium</keyword>
<evidence type="ECO:0000256" key="1">
    <source>
        <dbReference type="ARBA" id="ARBA00010945"/>
    </source>
</evidence>
<dbReference type="EC" id="2.7.7.7" evidence="6"/>
<evidence type="ECO:0000313" key="8">
    <source>
        <dbReference type="EMBL" id="KAB3533997.1"/>
    </source>
</evidence>
<dbReference type="CDD" id="cd03586">
    <property type="entry name" value="PolY_Pol_IV_kappa"/>
    <property type="match status" value="1"/>
</dbReference>
<feature type="site" description="Substrate discrimination" evidence="6">
    <location>
        <position position="15"/>
    </location>
</feature>
<keyword evidence="3 6" id="KW-0548">Nucleotidyltransferase</keyword>